<evidence type="ECO:0000313" key="11">
    <source>
        <dbReference type="Proteomes" id="UP000291343"/>
    </source>
</evidence>
<dbReference type="GO" id="GO:0033588">
    <property type="term" value="C:elongator holoenzyme complex"/>
    <property type="evidence" value="ECO:0007669"/>
    <property type="project" value="InterPro"/>
</dbReference>
<comment type="caution">
    <text evidence="10">The sequence shown here is derived from an EMBL/GenBank/DDBJ whole genome shotgun (WGS) entry which is preliminary data.</text>
</comment>
<dbReference type="GO" id="GO:0005737">
    <property type="term" value="C:cytoplasm"/>
    <property type="evidence" value="ECO:0007669"/>
    <property type="project" value="UniProtKB-SubCell"/>
</dbReference>
<evidence type="ECO:0000256" key="1">
    <source>
        <dbReference type="ARBA" id="ARBA00004123"/>
    </source>
</evidence>
<dbReference type="EMBL" id="QKKF02000817">
    <property type="protein sequence ID" value="RZF48974.1"/>
    <property type="molecule type" value="Genomic_DNA"/>
</dbReference>
<evidence type="ECO:0000256" key="6">
    <source>
        <dbReference type="ARBA" id="ARBA00022490"/>
    </source>
</evidence>
<feature type="compositionally biased region" description="Basic and acidic residues" evidence="9">
    <location>
        <begin position="14"/>
        <end position="23"/>
    </location>
</feature>
<feature type="region of interest" description="Disordered" evidence="9">
    <location>
        <begin position="1"/>
        <end position="109"/>
    </location>
</feature>
<accession>A0A482XTK4</accession>
<evidence type="ECO:0000313" key="10">
    <source>
        <dbReference type="EMBL" id="RZF48974.1"/>
    </source>
</evidence>
<feature type="compositionally biased region" description="Acidic residues" evidence="9">
    <location>
        <begin position="75"/>
        <end position="93"/>
    </location>
</feature>
<dbReference type="Gene3D" id="3.40.50.300">
    <property type="entry name" value="P-loop containing nucleotide triphosphate hydrolases"/>
    <property type="match status" value="1"/>
</dbReference>
<reference evidence="10 11" key="1">
    <citation type="journal article" date="2017" name="Gigascience">
        <title>Genome sequence of the small brown planthopper, Laodelphax striatellus.</title>
        <authorList>
            <person name="Zhu J."/>
            <person name="Jiang F."/>
            <person name="Wang X."/>
            <person name="Yang P."/>
            <person name="Bao Y."/>
            <person name="Zhao W."/>
            <person name="Wang W."/>
            <person name="Lu H."/>
            <person name="Wang Q."/>
            <person name="Cui N."/>
            <person name="Li J."/>
            <person name="Chen X."/>
            <person name="Luo L."/>
            <person name="Yu J."/>
            <person name="Kang L."/>
            <person name="Cui F."/>
        </authorList>
    </citation>
    <scope>NUCLEOTIDE SEQUENCE [LARGE SCALE GENOMIC DNA]</scope>
    <source>
        <strain evidence="10">Lst14</strain>
    </source>
</reference>
<dbReference type="UniPathway" id="UPA00988"/>
<dbReference type="STRING" id="195883.A0A482XTK4"/>
<name>A0A482XTK4_LAOST</name>
<dbReference type="PANTHER" id="PTHR12896">
    <property type="entry name" value="PAX6 NEIGHBOR PROTEIN PAXNEB"/>
    <property type="match status" value="1"/>
</dbReference>
<comment type="subcellular location">
    <subcellularLocation>
        <location evidence="2">Cytoplasm</location>
    </subcellularLocation>
    <subcellularLocation>
        <location evidence="1">Nucleus</location>
    </subcellularLocation>
</comment>
<protein>
    <recommendedName>
        <fullName evidence="5">Elongator complex protein 4</fullName>
    </recommendedName>
</protein>
<dbReference type="InterPro" id="IPR027417">
    <property type="entry name" value="P-loop_NTPase"/>
</dbReference>
<dbReference type="PANTHER" id="PTHR12896:SF1">
    <property type="entry name" value="ELONGATOR COMPLEX PROTEIN 4"/>
    <property type="match status" value="1"/>
</dbReference>
<evidence type="ECO:0000256" key="8">
    <source>
        <dbReference type="ARBA" id="ARBA00023242"/>
    </source>
</evidence>
<evidence type="ECO:0000256" key="7">
    <source>
        <dbReference type="ARBA" id="ARBA00022694"/>
    </source>
</evidence>
<keyword evidence="8" id="KW-0539">Nucleus</keyword>
<keyword evidence="7" id="KW-0819">tRNA processing</keyword>
<keyword evidence="6" id="KW-0963">Cytoplasm</keyword>
<feature type="compositionally biased region" description="Acidic residues" evidence="9">
    <location>
        <begin position="24"/>
        <end position="55"/>
    </location>
</feature>
<dbReference type="GO" id="GO:0002098">
    <property type="term" value="P:tRNA wobble uridine modification"/>
    <property type="evidence" value="ECO:0007669"/>
    <property type="project" value="InterPro"/>
</dbReference>
<dbReference type="Pfam" id="PF05625">
    <property type="entry name" value="PAXNEB"/>
    <property type="match status" value="2"/>
</dbReference>
<dbReference type="InParanoid" id="A0A482XTK4"/>
<keyword evidence="11" id="KW-1185">Reference proteome</keyword>
<evidence type="ECO:0000256" key="4">
    <source>
        <dbReference type="ARBA" id="ARBA00007573"/>
    </source>
</evidence>
<evidence type="ECO:0000256" key="5">
    <source>
        <dbReference type="ARBA" id="ARBA00020265"/>
    </source>
</evidence>
<comment type="pathway">
    <text evidence="3">tRNA modification; 5-methoxycarbonylmethyl-2-thiouridine-tRNA biosynthesis.</text>
</comment>
<proteinExistence type="inferred from homology"/>
<evidence type="ECO:0000256" key="9">
    <source>
        <dbReference type="SAM" id="MobiDB-lite"/>
    </source>
</evidence>
<evidence type="ECO:0000256" key="2">
    <source>
        <dbReference type="ARBA" id="ARBA00004496"/>
    </source>
</evidence>
<dbReference type="AlphaFoldDB" id="A0A482XTK4"/>
<dbReference type="OrthoDB" id="289162at2759"/>
<dbReference type="InterPro" id="IPR008728">
    <property type="entry name" value="Elongator_complex_protein_4"/>
</dbReference>
<dbReference type="Proteomes" id="UP000291343">
    <property type="component" value="Unassembled WGS sequence"/>
</dbReference>
<organism evidence="10 11">
    <name type="scientific">Laodelphax striatellus</name>
    <name type="common">Small brown planthopper</name>
    <name type="synonym">Delphax striatella</name>
    <dbReference type="NCBI Taxonomy" id="195883"/>
    <lineage>
        <taxon>Eukaryota</taxon>
        <taxon>Metazoa</taxon>
        <taxon>Ecdysozoa</taxon>
        <taxon>Arthropoda</taxon>
        <taxon>Hexapoda</taxon>
        <taxon>Insecta</taxon>
        <taxon>Pterygota</taxon>
        <taxon>Neoptera</taxon>
        <taxon>Paraneoptera</taxon>
        <taxon>Hemiptera</taxon>
        <taxon>Auchenorrhyncha</taxon>
        <taxon>Fulgoroidea</taxon>
        <taxon>Delphacidae</taxon>
        <taxon>Criomorphinae</taxon>
        <taxon>Laodelphax</taxon>
    </lineage>
</organism>
<comment type="similarity">
    <text evidence="4">Belongs to the ELP4 family.</text>
</comment>
<dbReference type="FunCoup" id="A0A482XTK4">
    <property type="interactions" value="1862"/>
</dbReference>
<evidence type="ECO:0000256" key="3">
    <source>
        <dbReference type="ARBA" id="ARBA00005043"/>
    </source>
</evidence>
<gene>
    <name evidence="10" type="ORF">LSTR_LSTR003050</name>
</gene>
<sequence>MDALMPVIPLTAVKQEEITIKDEVVEEEDDIAEEPIEREEAEKEEDDDDDEEEEVGLSPGTVLKGTSSADSDISEKEEDNYDDYCDDDSEGDGEQVTNTTTSKTGDKKSLQCGGYPVGNIILVEEDEFGFYAKLFIKYFISEGLVSRHSAYLCSLDTNTRRLASPSSSARVAGFMGVMGGWSPASWPLRGRFTPPAASTARTSVPQSGDDCCCSSTWLRKESMTSILFTRIQSSPTPLANNMCKNNVDSSSNAEDHYSRVLSEVRARAGSASHASACMQSVRRTVLRAAVHRLGSPLWGGAGSHLTRFLYRLRHLVHNSLTTCLDHPGLLHRCEHLADCVISLESLARNCNPCFSDFNGLLHVKKFSTTNTLVPHVPEEVDWAFKLRKRRFAIVKLHLPPELADTEQRGEHDDYAAPGTCGTGGGRHWVG</sequence>
<dbReference type="GO" id="GO:0008023">
    <property type="term" value="C:transcription elongation factor complex"/>
    <property type="evidence" value="ECO:0007669"/>
    <property type="project" value="TreeGrafter"/>
</dbReference>